<dbReference type="Gene3D" id="1.10.3210.10">
    <property type="entry name" value="Hypothetical protein af1432"/>
    <property type="match status" value="1"/>
</dbReference>
<name>A0A498REZ6_9FIRM</name>
<dbReference type="PANTHER" id="PTHR43155">
    <property type="entry name" value="CYCLIC DI-GMP PHOSPHODIESTERASE PA4108-RELATED"/>
    <property type="match status" value="1"/>
</dbReference>
<dbReference type="InterPro" id="IPR006675">
    <property type="entry name" value="HDIG_dom"/>
</dbReference>
<protein>
    <submittedName>
        <fullName evidence="3">Uncharacterized protein</fullName>
    </submittedName>
</protein>
<keyword evidence="4" id="KW-1185">Reference proteome</keyword>
<dbReference type="Proteomes" id="UP000277811">
    <property type="component" value="Unassembled WGS sequence"/>
</dbReference>
<dbReference type="NCBIfam" id="TIGR00277">
    <property type="entry name" value="HDIG"/>
    <property type="match status" value="1"/>
</dbReference>
<feature type="domain" description="HD" evidence="1">
    <location>
        <begin position="139"/>
        <end position="262"/>
    </location>
</feature>
<dbReference type="InterPro" id="IPR037522">
    <property type="entry name" value="HD_GYP_dom"/>
</dbReference>
<dbReference type="EMBL" id="UPPP01000094">
    <property type="protein sequence ID" value="VBB08672.1"/>
    <property type="molecule type" value="Genomic_DNA"/>
</dbReference>
<accession>A0A498REZ6</accession>
<dbReference type="PROSITE" id="PS51832">
    <property type="entry name" value="HD_GYP"/>
    <property type="match status" value="1"/>
</dbReference>
<dbReference type="AlphaFoldDB" id="A0A498REZ6"/>
<evidence type="ECO:0000259" key="1">
    <source>
        <dbReference type="PROSITE" id="PS51831"/>
    </source>
</evidence>
<dbReference type="RefSeq" id="WP_165866078.1">
    <property type="nucleotide sequence ID" value="NZ_UPPP01000094.1"/>
</dbReference>
<dbReference type="CDD" id="cd00077">
    <property type="entry name" value="HDc"/>
    <property type="match status" value="1"/>
</dbReference>
<evidence type="ECO:0000259" key="2">
    <source>
        <dbReference type="PROSITE" id="PS51832"/>
    </source>
</evidence>
<feature type="domain" description="HD-GYP" evidence="2">
    <location>
        <begin position="117"/>
        <end position="314"/>
    </location>
</feature>
<dbReference type="InterPro" id="IPR006674">
    <property type="entry name" value="HD_domain"/>
</dbReference>
<gene>
    <name evidence="3" type="ORF">LUCI_3950</name>
</gene>
<organism evidence="3 4">
    <name type="scientific">Lucifera butyrica</name>
    <dbReference type="NCBI Taxonomy" id="1351585"/>
    <lineage>
        <taxon>Bacteria</taxon>
        <taxon>Bacillati</taxon>
        <taxon>Bacillota</taxon>
        <taxon>Negativicutes</taxon>
        <taxon>Veillonellales</taxon>
        <taxon>Veillonellaceae</taxon>
        <taxon>Lucifera</taxon>
    </lineage>
</organism>
<reference evidence="3 4" key="1">
    <citation type="submission" date="2018-06" db="EMBL/GenBank/DDBJ databases">
        <authorList>
            <person name="Strepis N."/>
        </authorList>
    </citation>
    <scope>NUCLEOTIDE SEQUENCE [LARGE SCALE GENOMIC DNA]</scope>
    <source>
        <strain evidence="3">LUCI</strain>
    </source>
</reference>
<dbReference type="Pfam" id="PF13487">
    <property type="entry name" value="HD_5"/>
    <property type="match status" value="1"/>
</dbReference>
<dbReference type="PROSITE" id="PS51831">
    <property type="entry name" value="HD"/>
    <property type="match status" value="1"/>
</dbReference>
<dbReference type="SMART" id="SM00471">
    <property type="entry name" value="HDc"/>
    <property type="match status" value="1"/>
</dbReference>
<sequence length="357" mass="40098">MEIKEREDSEMIEQDIALLVPGMKLAADVCSADGKVLANNGSIVSRHTIEKFTAWQISKVFIAAETPVNPITDLNIRQFINEYNQSVTFIQKAFDDIRTTDQIPVASFECVAGGLVEKTSGCGNIIDQLYNLPRCDDYTYFHSVNVSIIASMIARWLKLPPHIMNAVSMAGLLHDVGKARLPADLLHQPHKLAAPAYEHYRQHVAYGYELARQSTQIAPSILDAILQHHEREDGSGYPYGLKTDKIHPYAKIVAVADLYDEALTLNHDPADTHFTPYSSLEKLRDRLHTLDPKACLVFIDNMLNCLSGNQVVLTDKRQGRVVFLNTEQPSRSMVQLNDQTVLDLSEDPDVRIQYVLR</sequence>
<dbReference type="InterPro" id="IPR003607">
    <property type="entry name" value="HD/PDEase_dom"/>
</dbReference>
<dbReference type="SUPFAM" id="SSF109604">
    <property type="entry name" value="HD-domain/PDEase-like"/>
    <property type="match status" value="1"/>
</dbReference>
<evidence type="ECO:0000313" key="3">
    <source>
        <dbReference type="EMBL" id="VBB08672.1"/>
    </source>
</evidence>
<proteinExistence type="predicted"/>
<dbReference type="PANTHER" id="PTHR43155:SF2">
    <property type="entry name" value="CYCLIC DI-GMP PHOSPHODIESTERASE PA4108"/>
    <property type="match status" value="1"/>
</dbReference>
<evidence type="ECO:0000313" key="4">
    <source>
        <dbReference type="Proteomes" id="UP000277811"/>
    </source>
</evidence>